<evidence type="ECO:0000259" key="3">
    <source>
        <dbReference type="PROSITE" id="PS50213"/>
    </source>
</evidence>
<comment type="caution">
    <text evidence="4">The sequence shown here is derived from an EMBL/GenBank/DDBJ whole genome shotgun (WGS) entry which is preliminary data.</text>
</comment>
<dbReference type="EMBL" id="JAUKUD010000004">
    <property type="protein sequence ID" value="KAK0745731.1"/>
    <property type="molecule type" value="Genomic_DNA"/>
</dbReference>
<dbReference type="GO" id="GO:0000329">
    <property type="term" value="C:fungal-type vacuole membrane"/>
    <property type="evidence" value="ECO:0007669"/>
    <property type="project" value="TreeGrafter"/>
</dbReference>
<feature type="domain" description="FAS1" evidence="3">
    <location>
        <begin position="105"/>
        <end position="254"/>
    </location>
</feature>
<dbReference type="AlphaFoldDB" id="A0AA40EUN6"/>
<dbReference type="Proteomes" id="UP001172155">
    <property type="component" value="Unassembled WGS sequence"/>
</dbReference>
<proteinExistence type="predicted"/>
<dbReference type="PANTHER" id="PTHR10900">
    <property type="entry name" value="PERIOSTIN-RELATED"/>
    <property type="match status" value="1"/>
</dbReference>
<dbReference type="InterPro" id="IPR000782">
    <property type="entry name" value="FAS1_domain"/>
</dbReference>
<organism evidence="4 5">
    <name type="scientific">Schizothecium vesticola</name>
    <dbReference type="NCBI Taxonomy" id="314040"/>
    <lineage>
        <taxon>Eukaryota</taxon>
        <taxon>Fungi</taxon>
        <taxon>Dikarya</taxon>
        <taxon>Ascomycota</taxon>
        <taxon>Pezizomycotina</taxon>
        <taxon>Sordariomycetes</taxon>
        <taxon>Sordariomycetidae</taxon>
        <taxon>Sordariales</taxon>
        <taxon>Schizotheciaceae</taxon>
        <taxon>Schizothecium</taxon>
    </lineage>
</organism>
<keyword evidence="5" id="KW-1185">Reference proteome</keyword>
<dbReference type="GO" id="GO:0016236">
    <property type="term" value="P:macroautophagy"/>
    <property type="evidence" value="ECO:0007669"/>
    <property type="project" value="TreeGrafter"/>
</dbReference>
<dbReference type="Pfam" id="PF02469">
    <property type="entry name" value="Fasciclin"/>
    <property type="match status" value="2"/>
</dbReference>
<dbReference type="PANTHER" id="PTHR10900:SF77">
    <property type="entry name" value="FI19380P1"/>
    <property type="match status" value="1"/>
</dbReference>
<sequence length="428" mass="45373">MGPRSLVIAVLLEALFTSTVAADTGRNAYTSRWGTPFSHVPSTRTEYHAPTYTAPAPPPPPAPSTYKHKEEYTKEYTREHTWEESKTYGPPHTYTKSYKPHPTPTLASLDDALINAGCSKFLAFIKSDSDTWALYNSARVRTVFAPDDASFDSNATTLARLRRRELTPEQQQQADLSADSQLTDLSKLRIVPGTVVQTNDNSANLLGSPQVVVSQVNAVTGDVKVASGLGNQVSLKATNIPYTNGLIHTTSGLLTNPLILTLTLLAHPSLSIFGALLAGRGKSNLATRQAQKLDFTPRVTIFIPSNEAFRAVGAITPSQASALLDGHTIVSDSLAKPVGYLPELQNGQVLRTEGGGSVTVSVRNGETFVGGAKIVQSNIILPNGVAHVVDKVLVQPIQTGAAVHGTVPGAGRAALVAAGVVAMALPSW</sequence>
<dbReference type="SUPFAM" id="SSF82153">
    <property type="entry name" value="FAS1 domain"/>
    <property type="match status" value="2"/>
</dbReference>
<dbReference type="PROSITE" id="PS50213">
    <property type="entry name" value="FAS1"/>
    <property type="match status" value="2"/>
</dbReference>
<feature type="region of interest" description="Disordered" evidence="1">
    <location>
        <begin position="48"/>
        <end position="67"/>
    </location>
</feature>
<dbReference type="SMART" id="SM00554">
    <property type="entry name" value="FAS1"/>
    <property type="match status" value="2"/>
</dbReference>
<feature type="signal peptide" evidence="2">
    <location>
        <begin position="1"/>
        <end position="21"/>
    </location>
</feature>
<gene>
    <name evidence="4" type="ORF">B0T18DRAFT_428830</name>
</gene>
<reference evidence="4" key="1">
    <citation type="submission" date="2023-06" db="EMBL/GenBank/DDBJ databases">
        <title>Genome-scale phylogeny and comparative genomics of the fungal order Sordariales.</title>
        <authorList>
            <consortium name="Lawrence Berkeley National Laboratory"/>
            <person name="Hensen N."/>
            <person name="Bonometti L."/>
            <person name="Westerberg I."/>
            <person name="Brannstrom I.O."/>
            <person name="Guillou S."/>
            <person name="Cros-Aarteil S."/>
            <person name="Calhoun S."/>
            <person name="Haridas S."/>
            <person name="Kuo A."/>
            <person name="Mondo S."/>
            <person name="Pangilinan J."/>
            <person name="Riley R."/>
            <person name="LaButti K."/>
            <person name="Andreopoulos B."/>
            <person name="Lipzen A."/>
            <person name="Chen C."/>
            <person name="Yanf M."/>
            <person name="Daum C."/>
            <person name="Ng V."/>
            <person name="Clum A."/>
            <person name="Steindorff A."/>
            <person name="Ohm R."/>
            <person name="Martin F."/>
            <person name="Silar P."/>
            <person name="Natvig D."/>
            <person name="Lalanne C."/>
            <person name="Gautier V."/>
            <person name="Ament-velasquez S.L."/>
            <person name="Kruys A."/>
            <person name="Hutchinson M.I."/>
            <person name="Powell A.J."/>
            <person name="Barry K."/>
            <person name="Miller A.N."/>
            <person name="Grigoriev I.V."/>
            <person name="Debuchy R."/>
            <person name="Gladieux P."/>
            <person name="Thoren M.H."/>
            <person name="Johannesson H."/>
        </authorList>
    </citation>
    <scope>NUCLEOTIDE SEQUENCE</scope>
    <source>
        <strain evidence="4">SMH3187-1</strain>
    </source>
</reference>
<evidence type="ECO:0000313" key="5">
    <source>
        <dbReference type="Proteomes" id="UP001172155"/>
    </source>
</evidence>
<feature type="chain" id="PRO_5041360465" evidence="2">
    <location>
        <begin position="22"/>
        <end position="428"/>
    </location>
</feature>
<dbReference type="InterPro" id="IPR036378">
    <property type="entry name" value="FAS1_dom_sf"/>
</dbReference>
<evidence type="ECO:0000313" key="4">
    <source>
        <dbReference type="EMBL" id="KAK0745731.1"/>
    </source>
</evidence>
<evidence type="ECO:0000256" key="2">
    <source>
        <dbReference type="SAM" id="SignalP"/>
    </source>
</evidence>
<dbReference type="Gene3D" id="2.30.180.10">
    <property type="entry name" value="FAS1 domain"/>
    <property type="match status" value="2"/>
</dbReference>
<name>A0AA40EUN6_9PEZI</name>
<keyword evidence="2" id="KW-0732">Signal</keyword>
<feature type="domain" description="FAS1" evidence="3">
    <location>
        <begin position="257"/>
        <end position="393"/>
    </location>
</feature>
<evidence type="ECO:0000256" key="1">
    <source>
        <dbReference type="SAM" id="MobiDB-lite"/>
    </source>
</evidence>
<protein>
    <submittedName>
        <fullName evidence="4">FAS1 domain-containing protein</fullName>
    </submittedName>
</protein>
<accession>A0AA40EUN6</accession>
<dbReference type="InterPro" id="IPR050904">
    <property type="entry name" value="Adhesion/Biosynth-related"/>
</dbReference>